<organism evidence="1">
    <name type="scientific">Arion vulgaris</name>
    <dbReference type="NCBI Taxonomy" id="1028688"/>
    <lineage>
        <taxon>Eukaryota</taxon>
        <taxon>Metazoa</taxon>
        <taxon>Spiralia</taxon>
        <taxon>Lophotrochozoa</taxon>
        <taxon>Mollusca</taxon>
        <taxon>Gastropoda</taxon>
        <taxon>Heterobranchia</taxon>
        <taxon>Euthyneura</taxon>
        <taxon>Panpulmonata</taxon>
        <taxon>Eupulmonata</taxon>
        <taxon>Stylommatophora</taxon>
        <taxon>Helicina</taxon>
        <taxon>Arionoidea</taxon>
        <taxon>Arionidae</taxon>
        <taxon>Arion</taxon>
    </lineage>
</organism>
<reference evidence="1" key="1">
    <citation type="submission" date="2014-12" db="EMBL/GenBank/DDBJ databases">
        <title>Insight into the proteome of Arion vulgaris.</title>
        <authorList>
            <person name="Aradska J."/>
            <person name="Bulat T."/>
            <person name="Smidak R."/>
            <person name="Sarate P."/>
            <person name="Gangsoo J."/>
            <person name="Sialana F."/>
            <person name="Bilban M."/>
            <person name="Lubec G."/>
        </authorList>
    </citation>
    <scope>NUCLEOTIDE SEQUENCE</scope>
    <source>
        <tissue evidence="1">Skin</tissue>
    </source>
</reference>
<sequence length="76" mass="8823">MVVWLLDKNALVLSVTDSNMDTNIMYTEQEETVQEDIMIAARTTYKSIRHDTHKILTSSTQHLTEKEEDEAYLYLG</sequence>
<proteinExistence type="predicted"/>
<name>A0A0B6ZY25_9EUPU</name>
<evidence type="ECO:0000313" key="1">
    <source>
        <dbReference type="EMBL" id="CEK72665.1"/>
    </source>
</evidence>
<gene>
    <name evidence="1" type="primary">ORF83404</name>
</gene>
<dbReference type="AlphaFoldDB" id="A0A0B6ZY25"/>
<dbReference type="EMBL" id="HACG01025800">
    <property type="protein sequence ID" value="CEK72665.1"/>
    <property type="molecule type" value="Transcribed_RNA"/>
</dbReference>
<accession>A0A0B6ZY25</accession>
<protein>
    <submittedName>
        <fullName evidence="1">Uncharacterized protein</fullName>
    </submittedName>
</protein>